<comment type="caution">
    <text evidence="1">The sequence shown here is derived from an EMBL/GenBank/DDBJ whole genome shotgun (WGS) entry which is preliminary data.</text>
</comment>
<accession>A0A7C3Z271</accession>
<dbReference type="AlphaFoldDB" id="A0A7C3Z271"/>
<dbReference type="EMBL" id="DTMF01000195">
    <property type="protein sequence ID" value="HGF34305.1"/>
    <property type="molecule type" value="Genomic_DNA"/>
</dbReference>
<reference evidence="1" key="1">
    <citation type="journal article" date="2020" name="mSystems">
        <title>Genome- and Community-Level Interaction Insights into Carbon Utilization and Element Cycling Functions of Hydrothermarchaeota in Hydrothermal Sediment.</title>
        <authorList>
            <person name="Zhou Z."/>
            <person name="Liu Y."/>
            <person name="Xu W."/>
            <person name="Pan J."/>
            <person name="Luo Z.H."/>
            <person name="Li M."/>
        </authorList>
    </citation>
    <scope>NUCLEOTIDE SEQUENCE [LARGE SCALE GENOMIC DNA]</scope>
    <source>
        <strain evidence="1">SpSt-897</strain>
    </source>
</reference>
<proteinExistence type="predicted"/>
<evidence type="ECO:0000313" key="1">
    <source>
        <dbReference type="EMBL" id="HGF34305.1"/>
    </source>
</evidence>
<organism evidence="1">
    <name type="scientific">Desulfobacca acetoxidans</name>
    <dbReference type="NCBI Taxonomy" id="60893"/>
    <lineage>
        <taxon>Bacteria</taxon>
        <taxon>Pseudomonadati</taxon>
        <taxon>Thermodesulfobacteriota</taxon>
        <taxon>Desulfobaccia</taxon>
        <taxon>Desulfobaccales</taxon>
        <taxon>Desulfobaccaceae</taxon>
        <taxon>Desulfobacca</taxon>
    </lineage>
</organism>
<gene>
    <name evidence="1" type="ORF">ENW96_07950</name>
</gene>
<name>A0A7C3Z271_9BACT</name>
<sequence>MKDLKEFQEIIRTKRLPRVGQTVRSRKYGTLWRVMEKREVWRMVKDPGTGDLCEIPAVYLSYWRAQDGVPPGVGKMMAFTYTLYDNTFELHWEIVN</sequence>
<protein>
    <submittedName>
        <fullName evidence="1">Uncharacterized protein</fullName>
    </submittedName>
</protein>